<keyword evidence="2" id="KW-0808">Transferase</keyword>
<accession>A0ABU8WEF9</accession>
<dbReference type="RefSeq" id="WP_340341045.1">
    <property type="nucleotide sequence ID" value="NZ_JBBKZT010000002.1"/>
</dbReference>
<keyword evidence="6" id="KW-1185">Reference proteome</keyword>
<evidence type="ECO:0000259" key="4">
    <source>
        <dbReference type="Pfam" id="PF07804"/>
    </source>
</evidence>
<evidence type="ECO:0000256" key="2">
    <source>
        <dbReference type="ARBA" id="ARBA00022679"/>
    </source>
</evidence>
<name>A0ABU8WEF9_9BURK</name>
<dbReference type="EMBL" id="JBBKZT010000002">
    <property type="protein sequence ID" value="MEJ8845880.1"/>
    <property type="molecule type" value="Genomic_DNA"/>
</dbReference>
<dbReference type="Gene3D" id="1.10.1070.20">
    <property type="match status" value="1"/>
</dbReference>
<organism evidence="5 6">
    <name type="scientific">Variovorax rhizosphaerae</name>
    <dbReference type="NCBI Taxonomy" id="1836200"/>
    <lineage>
        <taxon>Bacteria</taxon>
        <taxon>Pseudomonadati</taxon>
        <taxon>Pseudomonadota</taxon>
        <taxon>Betaproteobacteria</taxon>
        <taxon>Burkholderiales</taxon>
        <taxon>Comamonadaceae</taxon>
        <taxon>Variovorax</taxon>
    </lineage>
</organism>
<feature type="domain" description="HipA-like C-terminal" evidence="4">
    <location>
        <begin position="173"/>
        <end position="386"/>
    </location>
</feature>
<keyword evidence="3" id="KW-0418">Kinase</keyword>
<proteinExistence type="inferred from homology"/>
<dbReference type="Pfam" id="PF07804">
    <property type="entry name" value="HipA_C"/>
    <property type="match status" value="1"/>
</dbReference>
<dbReference type="InterPro" id="IPR012893">
    <property type="entry name" value="HipA-like_C"/>
</dbReference>
<evidence type="ECO:0000313" key="5">
    <source>
        <dbReference type="EMBL" id="MEJ8845880.1"/>
    </source>
</evidence>
<evidence type="ECO:0000256" key="1">
    <source>
        <dbReference type="ARBA" id="ARBA00010164"/>
    </source>
</evidence>
<sequence length="418" mass="45209">MISEAGSMERSLYVGVAQGGPAEVQPVGLLKLARHGVMESGEFAYGRRYLLQTDALALNPDHLPLRDAPFVLPERRIRDGGAMPLTLRDALPDSWGRKVLEVQQGRPLSDIDALLLTNEDRVGSMVFAESLPIRPDTPTTALLSLAELADASRRIEAGMEVTPRMQQLLRGGSLGGTRPKATFVHEGRRHIAKFASRGDEHDMEIVEAATLGLARYCGITVPSFLLQSLATGGNALLVQRFDRVGPVADERRLHYLSSSALLDVPYESSGGSYVELAQSLRRLSASPEQDVRELFRRMVFNLCVGNSDDHVKNHGMLRRGDGSWRLAPAFDLVAQLAGHTGYQELAILPGRHASSLALAREAAPHFGLTQASAEALIQSISATVAEQSQASLQAAGANPTLGKRCATFIAQQAERIRA</sequence>
<protein>
    <submittedName>
        <fullName evidence="5">HipA domain-containing protein</fullName>
    </submittedName>
</protein>
<reference evidence="5 6" key="1">
    <citation type="submission" date="2024-03" db="EMBL/GenBank/DDBJ databases">
        <title>Novel species of the genus Variovorax.</title>
        <authorList>
            <person name="Liu Q."/>
            <person name="Xin Y.-H."/>
        </authorList>
    </citation>
    <scope>NUCLEOTIDE SEQUENCE [LARGE SCALE GENOMIC DNA]</scope>
    <source>
        <strain evidence="5 6">KACC 18900</strain>
    </source>
</reference>
<dbReference type="PANTHER" id="PTHR37419:SF8">
    <property type="entry name" value="TOXIN YJJJ"/>
    <property type="match status" value="1"/>
</dbReference>
<comment type="caution">
    <text evidence="5">The sequence shown here is derived from an EMBL/GenBank/DDBJ whole genome shotgun (WGS) entry which is preliminary data.</text>
</comment>
<dbReference type="PANTHER" id="PTHR37419">
    <property type="entry name" value="SERINE/THREONINE-PROTEIN KINASE TOXIN HIPA"/>
    <property type="match status" value="1"/>
</dbReference>
<comment type="similarity">
    <text evidence="1">Belongs to the HipA Ser/Thr kinase family.</text>
</comment>
<dbReference type="Proteomes" id="UP001385892">
    <property type="component" value="Unassembled WGS sequence"/>
</dbReference>
<evidence type="ECO:0000313" key="6">
    <source>
        <dbReference type="Proteomes" id="UP001385892"/>
    </source>
</evidence>
<dbReference type="InterPro" id="IPR052028">
    <property type="entry name" value="HipA_Ser/Thr_kinase"/>
</dbReference>
<evidence type="ECO:0000256" key="3">
    <source>
        <dbReference type="ARBA" id="ARBA00022777"/>
    </source>
</evidence>
<gene>
    <name evidence="5" type="ORF">WKW82_04445</name>
</gene>